<dbReference type="PANTHER" id="PTHR43245">
    <property type="entry name" value="BIFUNCTIONAL POLYMYXIN RESISTANCE PROTEIN ARNA"/>
    <property type="match status" value="1"/>
</dbReference>
<dbReference type="Pfam" id="PF01073">
    <property type="entry name" value="3Beta_HSD"/>
    <property type="match status" value="1"/>
</dbReference>
<feature type="non-terminal residue" evidence="4">
    <location>
        <position position="379"/>
    </location>
</feature>
<dbReference type="Gene3D" id="3.40.50.720">
    <property type="entry name" value="NAD(P)-binding Rossmann-like Domain"/>
    <property type="match status" value="1"/>
</dbReference>
<dbReference type="InterPro" id="IPR050177">
    <property type="entry name" value="Lipid_A_modif_metabolic_enz"/>
</dbReference>
<evidence type="ECO:0000256" key="2">
    <source>
        <dbReference type="ARBA" id="ARBA00023002"/>
    </source>
</evidence>
<dbReference type="InterPro" id="IPR036291">
    <property type="entry name" value="NAD(P)-bd_dom_sf"/>
</dbReference>
<evidence type="ECO:0000313" key="4">
    <source>
        <dbReference type="EMBL" id="KAL0076387.1"/>
    </source>
</evidence>
<dbReference type="SUPFAM" id="SSF51735">
    <property type="entry name" value="NAD(P)-binding Rossmann-fold domains"/>
    <property type="match status" value="1"/>
</dbReference>
<comment type="caution">
    <text evidence="4">The sequence shown here is derived from an EMBL/GenBank/DDBJ whole genome shotgun (WGS) entry which is preliminary data.</text>
</comment>
<evidence type="ECO:0000313" key="5">
    <source>
        <dbReference type="Proteomes" id="UP001448207"/>
    </source>
</evidence>
<reference evidence="4 5" key="1">
    <citation type="submission" date="2024-04" db="EMBL/GenBank/DDBJ databases">
        <title>Symmetric and asymmetric DNA N6-adenine methylation regulates different biological responses in Mucorales.</title>
        <authorList>
            <consortium name="Lawrence Berkeley National Laboratory"/>
            <person name="Lax C."/>
            <person name="Mondo S.J."/>
            <person name="Osorio-Concepcion M."/>
            <person name="Muszewska A."/>
            <person name="Corrochano-Luque M."/>
            <person name="Gutierrez G."/>
            <person name="Riley R."/>
            <person name="Lipzen A."/>
            <person name="Guo J."/>
            <person name="Hundley H."/>
            <person name="Amirebrahimi M."/>
            <person name="Ng V."/>
            <person name="Lorenzo-Gutierrez D."/>
            <person name="Binder U."/>
            <person name="Yang J."/>
            <person name="Song Y."/>
            <person name="Canovas D."/>
            <person name="Navarro E."/>
            <person name="Freitag M."/>
            <person name="Gabaldon T."/>
            <person name="Grigoriev I.V."/>
            <person name="Corrochano L.M."/>
            <person name="Nicolas F.E."/>
            <person name="Garre V."/>
        </authorList>
    </citation>
    <scope>NUCLEOTIDE SEQUENCE [LARGE SCALE GENOMIC DNA]</scope>
    <source>
        <strain evidence="4 5">L51</strain>
    </source>
</reference>
<evidence type="ECO:0000256" key="1">
    <source>
        <dbReference type="ARBA" id="ARBA00009219"/>
    </source>
</evidence>
<organism evidence="4 5">
    <name type="scientific">Phycomyces blakesleeanus</name>
    <dbReference type="NCBI Taxonomy" id="4837"/>
    <lineage>
        <taxon>Eukaryota</taxon>
        <taxon>Fungi</taxon>
        <taxon>Fungi incertae sedis</taxon>
        <taxon>Mucoromycota</taxon>
        <taxon>Mucoromycotina</taxon>
        <taxon>Mucoromycetes</taxon>
        <taxon>Mucorales</taxon>
        <taxon>Phycomycetaceae</taxon>
        <taxon>Phycomyces</taxon>
    </lineage>
</organism>
<dbReference type="EMBL" id="JBCLYO010000031">
    <property type="protein sequence ID" value="KAL0076387.1"/>
    <property type="molecule type" value="Genomic_DNA"/>
</dbReference>
<name>A0ABR3AMK1_PHYBL</name>
<keyword evidence="5" id="KW-1185">Reference proteome</keyword>
<sequence length="379" mass="42021">MPSSYIIIGGNGFLGRHVQEQIRLRNDNSTIAVFDIAMPAQPEKDVKYIVGDLRKYEDVLAALDGIDAVIHTASPPHVNSSNPPRDLYFSINVDGTKNIIRACQEKGIQVLVVTSSGSVISTGEPMVNVDESAPYPPQAIDVYTESKIECEKVVLAANGIEGIRTCTIRPSAIFGPGDRQLIPGMVEVCQKGQHRFQIGDNTSMMDFTYVGNVAYAHVLAAEKLSDPNSPAAGQAFNLTNGTPVPFWDFASKVWEVYGMHMPKSKKIILSYNASMVIAAISETIYEIKALFWDKSELKEGMSRSRIKQAMSSRYFDITKAKTLLGYEPQIGLDEGIRLGVKVKYYYETSSSTNTCLNSGTRRTTRRNRLHVFFFIKRVL</sequence>
<keyword evidence="2" id="KW-0560">Oxidoreductase</keyword>
<evidence type="ECO:0000259" key="3">
    <source>
        <dbReference type="Pfam" id="PF01073"/>
    </source>
</evidence>
<protein>
    <submittedName>
        <fullName evidence="4">3-beta hydroxysteroid dehydrogenase/isomerase family-domain-containing protein</fullName>
    </submittedName>
</protein>
<accession>A0ABR3AMK1</accession>
<dbReference type="InterPro" id="IPR002225">
    <property type="entry name" value="3Beta_OHSteriod_DH/Estase"/>
</dbReference>
<feature type="domain" description="3-beta hydroxysteroid dehydrogenase/isomerase" evidence="3">
    <location>
        <begin position="6"/>
        <end position="264"/>
    </location>
</feature>
<gene>
    <name evidence="4" type="ORF">J3Q64DRAFT_1666403</name>
</gene>
<dbReference type="Proteomes" id="UP001448207">
    <property type="component" value="Unassembled WGS sequence"/>
</dbReference>
<proteinExistence type="inferred from homology"/>
<dbReference type="PANTHER" id="PTHR43245:SF51">
    <property type="entry name" value="SHORT CHAIN DEHYDROGENASE_REDUCTASE FAMILY 42E, MEMBER 2"/>
    <property type="match status" value="1"/>
</dbReference>
<comment type="similarity">
    <text evidence="1">Belongs to the 3-beta-HSD family.</text>
</comment>